<organism evidence="2 3">
    <name type="scientific">Takifugu flavidus</name>
    <name type="common">sansaifugu</name>
    <dbReference type="NCBI Taxonomy" id="433684"/>
    <lineage>
        <taxon>Eukaryota</taxon>
        <taxon>Metazoa</taxon>
        <taxon>Chordata</taxon>
        <taxon>Craniata</taxon>
        <taxon>Vertebrata</taxon>
        <taxon>Euteleostomi</taxon>
        <taxon>Actinopterygii</taxon>
        <taxon>Neopterygii</taxon>
        <taxon>Teleostei</taxon>
        <taxon>Neoteleostei</taxon>
        <taxon>Acanthomorphata</taxon>
        <taxon>Eupercaria</taxon>
        <taxon>Tetraodontiformes</taxon>
        <taxon>Tetradontoidea</taxon>
        <taxon>Tetraodontidae</taxon>
        <taxon>Takifugu</taxon>
    </lineage>
</organism>
<feature type="compositionally biased region" description="Basic and acidic residues" evidence="1">
    <location>
        <begin position="1"/>
        <end position="17"/>
    </location>
</feature>
<dbReference type="EMBL" id="RHFK02000002">
    <property type="protein sequence ID" value="TWW79867.1"/>
    <property type="molecule type" value="Genomic_DNA"/>
</dbReference>
<evidence type="ECO:0000313" key="2">
    <source>
        <dbReference type="EMBL" id="TWW79867.1"/>
    </source>
</evidence>
<reference evidence="2 3" key="1">
    <citation type="submission" date="2019-04" db="EMBL/GenBank/DDBJ databases">
        <title>Chromosome genome assembly for Takifugu flavidus.</title>
        <authorList>
            <person name="Xiao S."/>
        </authorList>
    </citation>
    <scope>NUCLEOTIDE SEQUENCE [LARGE SCALE GENOMIC DNA]</scope>
    <source>
        <strain evidence="2">HTHZ2018</strain>
        <tissue evidence="2">Muscle</tissue>
    </source>
</reference>
<evidence type="ECO:0000256" key="1">
    <source>
        <dbReference type="SAM" id="MobiDB-lite"/>
    </source>
</evidence>
<sequence length="29" mass="3519">MSRLLESKRQDRMKEINLKSYDPLSPVRQ</sequence>
<name>A0A5C6PNC5_9TELE</name>
<protein>
    <submittedName>
        <fullName evidence="2">Uncharacterized protein</fullName>
    </submittedName>
</protein>
<proteinExistence type="predicted"/>
<feature type="region of interest" description="Disordered" evidence="1">
    <location>
        <begin position="1"/>
        <end position="29"/>
    </location>
</feature>
<accession>A0A5C6PNC5</accession>
<comment type="caution">
    <text evidence="2">The sequence shown here is derived from an EMBL/GenBank/DDBJ whole genome shotgun (WGS) entry which is preliminary data.</text>
</comment>
<gene>
    <name evidence="2" type="ORF">D4764_10G0008970</name>
</gene>
<dbReference type="Proteomes" id="UP000324091">
    <property type="component" value="Chromosome 10"/>
</dbReference>
<dbReference type="AlphaFoldDB" id="A0A5C6PNC5"/>
<keyword evidence="3" id="KW-1185">Reference proteome</keyword>
<evidence type="ECO:0000313" key="3">
    <source>
        <dbReference type="Proteomes" id="UP000324091"/>
    </source>
</evidence>